<keyword evidence="1" id="KW-0732">Signal</keyword>
<organism evidence="2 3">
    <name type="scientific">Larsenimonas rhizosphaerae</name>
    <dbReference type="NCBI Taxonomy" id="2944682"/>
    <lineage>
        <taxon>Bacteria</taxon>
        <taxon>Pseudomonadati</taxon>
        <taxon>Pseudomonadota</taxon>
        <taxon>Gammaproteobacteria</taxon>
        <taxon>Oceanospirillales</taxon>
        <taxon>Halomonadaceae</taxon>
        <taxon>Larsenimonas</taxon>
    </lineage>
</organism>
<dbReference type="EMBL" id="JAPIVE010000001">
    <property type="protein sequence ID" value="MCX2523599.1"/>
    <property type="molecule type" value="Genomic_DNA"/>
</dbReference>
<dbReference type="RefSeq" id="WP_265895748.1">
    <property type="nucleotide sequence ID" value="NZ_JAPIVE010000001.1"/>
</dbReference>
<sequence length="100" mass="11400">MAACVSPLIALFTAVALAAALRLESCHVLPALCHDREQGWRYLDGRAGWQSAEVDVFYAGAWLLGISCNGRHYWVWPDSAERDALWRFRRCCRSLPVRHR</sequence>
<evidence type="ECO:0000256" key="1">
    <source>
        <dbReference type="SAM" id="SignalP"/>
    </source>
</evidence>
<comment type="caution">
    <text evidence="2">The sequence shown here is derived from an EMBL/GenBank/DDBJ whole genome shotgun (WGS) entry which is preliminary data.</text>
</comment>
<evidence type="ECO:0000313" key="3">
    <source>
        <dbReference type="Proteomes" id="UP001165678"/>
    </source>
</evidence>
<evidence type="ECO:0000313" key="2">
    <source>
        <dbReference type="EMBL" id="MCX2523599.1"/>
    </source>
</evidence>
<accession>A0AA41ZE39</accession>
<keyword evidence="3" id="KW-1185">Reference proteome</keyword>
<dbReference type="AlphaFoldDB" id="A0AA41ZE39"/>
<protein>
    <submittedName>
        <fullName evidence="2">Uncharacterized protein</fullName>
    </submittedName>
</protein>
<gene>
    <name evidence="2" type="ORF">OQ287_05060</name>
</gene>
<dbReference type="Proteomes" id="UP001165678">
    <property type="component" value="Unassembled WGS sequence"/>
</dbReference>
<feature type="signal peptide" evidence="1">
    <location>
        <begin position="1"/>
        <end position="18"/>
    </location>
</feature>
<name>A0AA41ZE39_9GAMM</name>
<feature type="chain" id="PRO_5041293301" evidence="1">
    <location>
        <begin position="19"/>
        <end position="100"/>
    </location>
</feature>
<reference evidence="2" key="1">
    <citation type="submission" date="2022-11" db="EMBL/GenBank/DDBJ databases">
        <title>Larsenimonas rhizosphaerae sp. nov., isolated from a tidal mudflat.</title>
        <authorList>
            <person name="Lee S.D."/>
            <person name="Kim I.S."/>
        </authorList>
    </citation>
    <scope>NUCLEOTIDE SEQUENCE</scope>
    <source>
        <strain evidence="2">GH2-1</strain>
    </source>
</reference>
<proteinExistence type="predicted"/>